<sequence length="84" mass="9623">MELVVTSQKLEPSPILRLETEFVRPEGLLNSHYKSVVNYNIHHTNTTSIFGIKQLLKSRQYQFTSSIETLLKLSVFATVLAFIL</sequence>
<dbReference type="RefSeq" id="WP_028872467.1">
    <property type="nucleotide sequence ID" value="NZ_VOSB01000006.1"/>
</dbReference>
<proteinExistence type="predicted"/>
<evidence type="ECO:0000313" key="1">
    <source>
        <dbReference type="EMBL" id="TXE18835.1"/>
    </source>
</evidence>
<accession>A0A5C7BGY6</accession>
<dbReference type="AlphaFoldDB" id="A0A5C7BGY6"/>
<organism evidence="1 2">
    <name type="scientific">Psychroserpens burtonensis</name>
    <dbReference type="NCBI Taxonomy" id="49278"/>
    <lineage>
        <taxon>Bacteria</taxon>
        <taxon>Pseudomonadati</taxon>
        <taxon>Bacteroidota</taxon>
        <taxon>Flavobacteriia</taxon>
        <taxon>Flavobacteriales</taxon>
        <taxon>Flavobacteriaceae</taxon>
        <taxon>Psychroserpens</taxon>
    </lineage>
</organism>
<dbReference type="OrthoDB" id="1449790at2"/>
<gene>
    <name evidence="1" type="ORF">ES692_05120</name>
</gene>
<dbReference type="Proteomes" id="UP000321938">
    <property type="component" value="Unassembled WGS sequence"/>
</dbReference>
<keyword evidence="2" id="KW-1185">Reference proteome</keyword>
<name>A0A5C7BGY6_9FLAO</name>
<comment type="caution">
    <text evidence="1">The sequence shown here is derived from an EMBL/GenBank/DDBJ whole genome shotgun (WGS) entry which is preliminary data.</text>
</comment>
<dbReference type="STRING" id="1123037.GCA_000425305_02719"/>
<reference evidence="1 2" key="1">
    <citation type="submission" date="2019-08" db="EMBL/GenBank/DDBJ databases">
        <title>Genome of Psychroserpens burtonensis ACAM 167.</title>
        <authorList>
            <person name="Bowman J.P."/>
        </authorList>
    </citation>
    <scope>NUCLEOTIDE SEQUENCE [LARGE SCALE GENOMIC DNA]</scope>
    <source>
        <strain evidence="1 2">ACAM 167</strain>
    </source>
</reference>
<dbReference type="EMBL" id="VOSB01000006">
    <property type="protein sequence ID" value="TXE18835.1"/>
    <property type="molecule type" value="Genomic_DNA"/>
</dbReference>
<protein>
    <submittedName>
        <fullName evidence="1">Uncharacterized protein</fullName>
    </submittedName>
</protein>
<evidence type="ECO:0000313" key="2">
    <source>
        <dbReference type="Proteomes" id="UP000321938"/>
    </source>
</evidence>